<evidence type="ECO:0000256" key="1">
    <source>
        <dbReference type="SAM" id="MobiDB-lite"/>
    </source>
</evidence>
<dbReference type="InterPro" id="IPR012441">
    <property type="entry name" value="DUF1643"/>
</dbReference>
<feature type="region of interest" description="Disordered" evidence="1">
    <location>
        <begin position="1"/>
        <end position="22"/>
    </location>
</feature>
<organism evidence="2 3">
    <name type="scientific">Helicobacter trogontum</name>
    <dbReference type="NCBI Taxonomy" id="50960"/>
    <lineage>
        <taxon>Bacteria</taxon>
        <taxon>Pseudomonadati</taxon>
        <taxon>Campylobacterota</taxon>
        <taxon>Epsilonproteobacteria</taxon>
        <taxon>Campylobacterales</taxon>
        <taxon>Helicobacteraceae</taxon>
        <taxon>Helicobacter</taxon>
    </lineage>
</organism>
<dbReference type="Proteomes" id="UP000029878">
    <property type="component" value="Unassembled WGS sequence"/>
</dbReference>
<reference evidence="2 3" key="1">
    <citation type="journal article" date="2014" name="Genome Announc.">
        <title>Draft genome sequences of eight enterohepatic helicobacter species isolated from both laboratory and wild rodents.</title>
        <authorList>
            <person name="Sheh A."/>
            <person name="Shen Z."/>
            <person name="Fox J.G."/>
        </authorList>
    </citation>
    <scope>NUCLEOTIDE SEQUENCE [LARGE SCALE GENOMIC DNA]</scope>
    <source>
        <strain evidence="2 3">ATCC 700114</strain>
    </source>
</reference>
<gene>
    <name evidence="2" type="ORF">LS81_004065</name>
</gene>
<comment type="caution">
    <text evidence="2">The sequence shown here is derived from an EMBL/GenBank/DDBJ whole genome shotgun (WGS) entry which is preliminary data.</text>
</comment>
<dbReference type="EMBL" id="JRPL02000006">
    <property type="protein sequence ID" value="TLD83754.1"/>
    <property type="molecule type" value="Genomic_DNA"/>
</dbReference>
<evidence type="ECO:0000313" key="2">
    <source>
        <dbReference type="EMBL" id="TLD83754.1"/>
    </source>
</evidence>
<sequence length="60" mass="6952">MKSHHLYGDYPSIATDKQTDPTINKPLKIADHNRIIMLNIILQITTHPDNISSRMQTSWH</sequence>
<accession>A0A4U8SCE1</accession>
<evidence type="ECO:0000313" key="3">
    <source>
        <dbReference type="Proteomes" id="UP000029878"/>
    </source>
</evidence>
<name>A0A4U8SCE1_9HELI</name>
<dbReference type="AlphaFoldDB" id="A0A4U8SCE1"/>
<proteinExistence type="predicted"/>
<protein>
    <submittedName>
        <fullName evidence="2">DUF1643 domain-containing protein</fullName>
    </submittedName>
</protein>
<dbReference type="Pfam" id="PF07799">
    <property type="entry name" value="DUF1643"/>
    <property type="match status" value="1"/>
</dbReference>